<dbReference type="EMBL" id="CP006934">
    <property type="protein sequence ID" value="AHI53992.1"/>
    <property type="molecule type" value="Genomic_DNA"/>
</dbReference>
<feature type="domain" description="4'-phosphopantetheinyl transferase" evidence="4">
    <location>
        <begin position="4"/>
        <end position="103"/>
    </location>
</feature>
<dbReference type="Pfam" id="PF01648">
    <property type="entry name" value="ACPS"/>
    <property type="match status" value="1"/>
</dbReference>
<protein>
    <submittedName>
        <fullName evidence="5">Holo-[acyl-carrier-protein] synthase</fullName>
    </submittedName>
</protein>
<keyword evidence="1" id="KW-0808">Transferase</keyword>
<dbReference type="RefSeq" id="WP_025251130.1">
    <property type="nucleotide sequence ID" value="NZ_CP006934.1"/>
</dbReference>
<evidence type="ECO:0000313" key="5">
    <source>
        <dbReference type="EMBL" id="AHI53992.1"/>
    </source>
</evidence>
<evidence type="ECO:0000256" key="1">
    <source>
        <dbReference type="ARBA" id="ARBA00022679"/>
    </source>
</evidence>
<dbReference type="Gene3D" id="3.90.470.20">
    <property type="entry name" value="4'-phosphopantetheinyl transferase domain"/>
    <property type="match status" value="1"/>
</dbReference>
<keyword evidence="2" id="KW-0479">Metal-binding</keyword>
<dbReference type="NCBIfam" id="TIGR00556">
    <property type="entry name" value="pantethn_trn"/>
    <property type="match status" value="1"/>
</dbReference>
<dbReference type="GO" id="GO:0000287">
    <property type="term" value="F:magnesium ion binding"/>
    <property type="evidence" value="ECO:0007669"/>
    <property type="project" value="InterPro"/>
</dbReference>
<reference evidence="5 6" key="1">
    <citation type="journal article" date="2014" name="Genome Biol. Evol.">
        <title>Molecular evolution of the substrate utilization strategies and putative virulence factors in mosquito-associated Spiroplasma species.</title>
        <authorList>
            <person name="Chang T.H."/>
            <person name="Lo W.S."/>
            <person name="Ku C."/>
            <person name="Chen L.L."/>
            <person name="Kuo C.H."/>
        </authorList>
    </citation>
    <scope>NUCLEOTIDE SEQUENCE [LARGE SCALE GENOMIC DNA]</scope>
    <source>
        <strain evidence="5">Ar-1343</strain>
    </source>
</reference>
<dbReference type="InterPro" id="IPR004568">
    <property type="entry name" value="Ppantetheine-prot_Trfase_dom"/>
</dbReference>
<organism evidence="5 6">
    <name type="scientific">Spiroplasma sabaudiense Ar-1343</name>
    <dbReference type="NCBI Taxonomy" id="1276257"/>
    <lineage>
        <taxon>Bacteria</taxon>
        <taxon>Bacillati</taxon>
        <taxon>Mycoplasmatota</taxon>
        <taxon>Mollicutes</taxon>
        <taxon>Entomoplasmatales</taxon>
        <taxon>Spiroplasmataceae</taxon>
        <taxon>Spiroplasma</taxon>
    </lineage>
</organism>
<dbReference type="HOGENOM" id="CLU_089696_1_1_14"/>
<dbReference type="InterPro" id="IPR037143">
    <property type="entry name" value="4-PPantetheinyl_Trfase_dom_sf"/>
</dbReference>
<gene>
    <name evidence="5" type="primary">acpS</name>
    <name evidence="5" type="ORF">SSABA_v1c05880</name>
</gene>
<name>W6AAA2_9MOLU</name>
<evidence type="ECO:0000256" key="3">
    <source>
        <dbReference type="ARBA" id="ARBA00022842"/>
    </source>
</evidence>
<sequence>MQKIGIDIVEVKRIKLKNRIVELILHCAEIEIFKSKSNKRSQKEFLAGRWAAKEALIKTLSQPVAMNNINIAYQNQQPVFENKEFSNYLVSISHEKKYAIAVVIG</sequence>
<evidence type="ECO:0000313" key="6">
    <source>
        <dbReference type="Proteomes" id="UP000019265"/>
    </source>
</evidence>
<dbReference type="SUPFAM" id="SSF56214">
    <property type="entry name" value="4'-phosphopantetheinyl transferase"/>
    <property type="match status" value="1"/>
</dbReference>
<accession>W6AAA2</accession>
<dbReference type="KEGG" id="ssab:SSABA_v1c05880"/>
<dbReference type="OrthoDB" id="389495at2"/>
<dbReference type="GO" id="GO:0006633">
    <property type="term" value="P:fatty acid biosynthetic process"/>
    <property type="evidence" value="ECO:0007669"/>
    <property type="project" value="InterPro"/>
</dbReference>
<dbReference type="eggNOG" id="COG0736">
    <property type="taxonomic scope" value="Bacteria"/>
</dbReference>
<dbReference type="PATRIC" id="fig|1276257.3.peg.599"/>
<dbReference type="InterPro" id="IPR008278">
    <property type="entry name" value="4-PPantetheinyl_Trfase_dom"/>
</dbReference>
<dbReference type="AlphaFoldDB" id="W6AAA2"/>
<keyword evidence="3" id="KW-0460">Magnesium</keyword>
<keyword evidence="6" id="KW-1185">Reference proteome</keyword>
<dbReference type="Proteomes" id="UP000019265">
    <property type="component" value="Chromosome"/>
</dbReference>
<proteinExistence type="predicted"/>
<evidence type="ECO:0000259" key="4">
    <source>
        <dbReference type="Pfam" id="PF01648"/>
    </source>
</evidence>
<dbReference type="GO" id="GO:0008897">
    <property type="term" value="F:holo-[acyl-carrier-protein] synthase activity"/>
    <property type="evidence" value="ECO:0007669"/>
    <property type="project" value="InterPro"/>
</dbReference>
<evidence type="ECO:0000256" key="2">
    <source>
        <dbReference type="ARBA" id="ARBA00022723"/>
    </source>
</evidence>
<dbReference type="STRING" id="1276257.SSABA_v1c05880"/>